<feature type="transmembrane region" description="Helical" evidence="8">
    <location>
        <begin position="489"/>
        <end position="508"/>
    </location>
</feature>
<dbReference type="RefSeq" id="WP_134110036.1">
    <property type="nucleotide sequence ID" value="NZ_SOCN01000001.1"/>
</dbReference>
<evidence type="ECO:0000256" key="1">
    <source>
        <dbReference type="ARBA" id="ARBA00004651"/>
    </source>
</evidence>
<evidence type="ECO:0000256" key="2">
    <source>
        <dbReference type="ARBA" id="ARBA00022448"/>
    </source>
</evidence>
<dbReference type="AlphaFoldDB" id="A0A4R7UCH0"/>
<proteinExistence type="predicted"/>
<evidence type="ECO:0000256" key="8">
    <source>
        <dbReference type="SAM" id="Phobius"/>
    </source>
</evidence>
<feature type="transmembrane region" description="Helical" evidence="8">
    <location>
        <begin position="161"/>
        <end position="179"/>
    </location>
</feature>
<keyword evidence="2" id="KW-0813">Transport</keyword>
<dbReference type="Pfam" id="PF02386">
    <property type="entry name" value="TrkH"/>
    <property type="match status" value="2"/>
</dbReference>
<evidence type="ECO:0000256" key="3">
    <source>
        <dbReference type="ARBA" id="ARBA00022475"/>
    </source>
</evidence>
<dbReference type="EMBL" id="SOCN01000001">
    <property type="protein sequence ID" value="TDV24118.1"/>
    <property type="molecule type" value="Genomic_DNA"/>
</dbReference>
<feature type="transmembrane region" description="Helical" evidence="8">
    <location>
        <begin position="35"/>
        <end position="55"/>
    </location>
</feature>
<keyword evidence="3" id="KW-1003">Cell membrane</keyword>
<dbReference type="OrthoDB" id="9810952at2"/>
<name>A0A4R7UCH0_9BACT</name>
<dbReference type="GO" id="GO:0008324">
    <property type="term" value="F:monoatomic cation transmembrane transporter activity"/>
    <property type="evidence" value="ECO:0007669"/>
    <property type="project" value="InterPro"/>
</dbReference>
<comment type="caution">
    <text evidence="9">The sequence shown here is derived from an EMBL/GenBank/DDBJ whole genome shotgun (WGS) entry which is preliminary data.</text>
</comment>
<dbReference type="GO" id="GO:0030001">
    <property type="term" value="P:metal ion transport"/>
    <property type="evidence" value="ECO:0007669"/>
    <property type="project" value="UniProtKB-ARBA"/>
</dbReference>
<feature type="transmembrane region" description="Helical" evidence="8">
    <location>
        <begin position="561"/>
        <end position="581"/>
    </location>
</feature>
<dbReference type="Proteomes" id="UP000295757">
    <property type="component" value="Unassembled WGS sequence"/>
</dbReference>
<comment type="subcellular location">
    <subcellularLocation>
        <location evidence="1">Cell membrane</location>
        <topology evidence="1">Multi-pass membrane protein</topology>
    </subcellularLocation>
</comment>
<organism evidence="9 10">
    <name type="scientific">Mycoplasmopsis mustelae</name>
    <dbReference type="NCBI Taxonomy" id="171289"/>
    <lineage>
        <taxon>Bacteria</taxon>
        <taxon>Bacillati</taxon>
        <taxon>Mycoplasmatota</taxon>
        <taxon>Mycoplasmoidales</taxon>
        <taxon>Metamycoplasmataceae</taxon>
        <taxon>Mycoplasmopsis</taxon>
    </lineage>
</organism>
<keyword evidence="6" id="KW-0406">Ion transport</keyword>
<keyword evidence="7 8" id="KW-0472">Membrane</keyword>
<evidence type="ECO:0000256" key="7">
    <source>
        <dbReference type="ARBA" id="ARBA00023136"/>
    </source>
</evidence>
<evidence type="ECO:0000256" key="6">
    <source>
        <dbReference type="ARBA" id="ARBA00023065"/>
    </source>
</evidence>
<protein>
    <submittedName>
        <fullName evidence="9">Cation transport protein</fullName>
    </submittedName>
</protein>
<dbReference type="PANTHER" id="PTHR32024:SF1">
    <property type="entry name" value="KTR SYSTEM POTASSIUM UPTAKE PROTEIN B"/>
    <property type="match status" value="1"/>
</dbReference>
<keyword evidence="10" id="KW-1185">Reference proteome</keyword>
<dbReference type="PANTHER" id="PTHR32024">
    <property type="entry name" value="TRK SYSTEM POTASSIUM UPTAKE PROTEIN TRKG-RELATED"/>
    <property type="match status" value="1"/>
</dbReference>
<evidence type="ECO:0000256" key="4">
    <source>
        <dbReference type="ARBA" id="ARBA00022692"/>
    </source>
</evidence>
<accession>A0A4R7UCH0</accession>
<dbReference type="GO" id="GO:0005886">
    <property type="term" value="C:plasma membrane"/>
    <property type="evidence" value="ECO:0007669"/>
    <property type="project" value="UniProtKB-SubCell"/>
</dbReference>
<feature type="transmembrane region" description="Helical" evidence="8">
    <location>
        <begin position="245"/>
        <end position="264"/>
    </location>
</feature>
<evidence type="ECO:0000313" key="10">
    <source>
        <dbReference type="Proteomes" id="UP000295757"/>
    </source>
</evidence>
<sequence>MGSFFRFKSSIKNSKIGLFFRKLNNSIRNLSQLKYLLIVYFLVVFLFSLLLWAPFAHANPQTDWYSFRNYINAVFTTASAFSDTGLVVYDTFSYWNTFGQAIIAILILLGGIGIFALKFFIINYIFRRSMTSIGNVQLLQNERGGSDVNTTIKLVLSSVKFLLAVILISGFAMSIYFYYVPAMHTKGVGEYLKGSNGELGYINSQGDWSIAFRFGFFHTISAINNAGFDIVSGNSIMPYQQNYGLQIWIIILFVIGGIGYPTIYDIHEFIIHLFRKEKRKHRFSLFSKVSLISYVLLFLVGLIFALGFELSSHSQTSLWNKIYLPDSKVYYNSYQQWIQITNKNPELLKVLEAKNATNLNATEARLYNILQARIKDNDQLWPTLQEYIKQGPMYGNWFDRTFAIIFTTFSTRSAGFATVNIHDFTTSTTLIYTILMFIGAAPSSTGGGIRTTTFALLVMTTLSVLLGRKRVRMFKRAIEKRTVFMATQTFILAFGLVIIVSLISFTSFDTHGGTIATVNLVQQQNQPVYNSMHIIFEVSSAFGTTGLSSGITKNLNIASKLAFILTMFIGQFGVSSTLLVWKRKKSKDRNYEYIDADLAIG</sequence>
<feature type="transmembrane region" description="Helical" evidence="8">
    <location>
        <begin position="285"/>
        <end position="308"/>
    </location>
</feature>
<keyword evidence="4 8" id="KW-0812">Transmembrane</keyword>
<dbReference type="InterPro" id="IPR003445">
    <property type="entry name" value="Cat_transpt"/>
</dbReference>
<gene>
    <name evidence="9" type="ORF">BCF59_0064</name>
</gene>
<evidence type="ECO:0000313" key="9">
    <source>
        <dbReference type="EMBL" id="TDV24118.1"/>
    </source>
</evidence>
<keyword evidence="5 8" id="KW-1133">Transmembrane helix</keyword>
<feature type="transmembrane region" description="Helical" evidence="8">
    <location>
        <begin position="449"/>
        <end position="468"/>
    </location>
</feature>
<feature type="transmembrane region" description="Helical" evidence="8">
    <location>
        <begin position="101"/>
        <end position="126"/>
    </location>
</feature>
<evidence type="ECO:0000256" key="5">
    <source>
        <dbReference type="ARBA" id="ARBA00022989"/>
    </source>
</evidence>
<reference evidence="9 10" key="1">
    <citation type="submission" date="2019-03" db="EMBL/GenBank/DDBJ databases">
        <title>Genomic Encyclopedia of Archaeal and Bacterial Type Strains, Phase II (KMG-II): from individual species to whole genera.</title>
        <authorList>
            <person name="Goeker M."/>
        </authorList>
    </citation>
    <scope>NUCLEOTIDE SEQUENCE [LARGE SCALE GENOMIC DNA]</scope>
    <source>
        <strain evidence="9 10">ATCC 35214</strain>
    </source>
</reference>